<proteinExistence type="predicted"/>
<sequence>MTRDGDEMEECAAAMEECTAGDEVVECTGPVLGLGPGSSTLLARVFFYSDKMVSLSGASKGPALSRICDLVNPRAPQIDQRGLN</sequence>
<dbReference type="InParanoid" id="A0A2K2DLW3"/>
<organism evidence="1">
    <name type="scientific">Brachypodium distachyon</name>
    <name type="common">Purple false brome</name>
    <name type="synonym">Trachynia distachya</name>
    <dbReference type="NCBI Taxonomy" id="15368"/>
    <lineage>
        <taxon>Eukaryota</taxon>
        <taxon>Viridiplantae</taxon>
        <taxon>Streptophyta</taxon>
        <taxon>Embryophyta</taxon>
        <taxon>Tracheophyta</taxon>
        <taxon>Spermatophyta</taxon>
        <taxon>Magnoliopsida</taxon>
        <taxon>Liliopsida</taxon>
        <taxon>Poales</taxon>
        <taxon>Poaceae</taxon>
        <taxon>BOP clade</taxon>
        <taxon>Pooideae</taxon>
        <taxon>Stipodae</taxon>
        <taxon>Brachypodieae</taxon>
        <taxon>Brachypodium</taxon>
    </lineage>
</organism>
<evidence type="ECO:0000313" key="1">
    <source>
        <dbReference type="EMBL" id="PNT75272.1"/>
    </source>
</evidence>
<keyword evidence="3" id="KW-1185">Reference proteome</keyword>
<accession>A0A2K2DLW3</accession>
<name>A0A2K2DLW3_BRADI</name>
<dbReference type="Proteomes" id="UP000008810">
    <property type="component" value="Chromosome 1"/>
</dbReference>
<evidence type="ECO:0000313" key="3">
    <source>
        <dbReference type="Proteomes" id="UP000008810"/>
    </source>
</evidence>
<dbReference type="EnsemblPlants" id="PNT75272">
    <property type="protein sequence ID" value="PNT75272"/>
    <property type="gene ID" value="BRADI_1g29368v3"/>
</dbReference>
<dbReference type="Gramene" id="PNT75272">
    <property type="protein sequence ID" value="PNT75272"/>
    <property type="gene ID" value="BRADI_1g29368v3"/>
</dbReference>
<reference evidence="1 2" key="1">
    <citation type="journal article" date="2010" name="Nature">
        <title>Genome sequencing and analysis of the model grass Brachypodium distachyon.</title>
        <authorList>
            <consortium name="International Brachypodium Initiative"/>
        </authorList>
    </citation>
    <scope>NUCLEOTIDE SEQUENCE [LARGE SCALE GENOMIC DNA]</scope>
    <source>
        <strain evidence="1 2">Bd21</strain>
    </source>
</reference>
<evidence type="ECO:0000313" key="2">
    <source>
        <dbReference type="EnsemblPlants" id="PNT75272"/>
    </source>
</evidence>
<gene>
    <name evidence="1" type="ORF">BRADI_1g29368v3</name>
</gene>
<reference evidence="1" key="2">
    <citation type="submission" date="2017-06" db="EMBL/GenBank/DDBJ databases">
        <title>WGS assembly of Brachypodium distachyon.</title>
        <authorList>
            <consortium name="The International Brachypodium Initiative"/>
            <person name="Lucas S."/>
            <person name="Harmon-Smith M."/>
            <person name="Lail K."/>
            <person name="Tice H."/>
            <person name="Grimwood J."/>
            <person name="Bruce D."/>
            <person name="Barry K."/>
            <person name="Shu S."/>
            <person name="Lindquist E."/>
            <person name="Wang M."/>
            <person name="Pitluck S."/>
            <person name="Vogel J.P."/>
            <person name="Garvin D.F."/>
            <person name="Mockler T.C."/>
            <person name="Schmutz J."/>
            <person name="Rokhsar D."/>
            <person name="Bevan M.W."/>
        </authorList>
    </citation>
    <scope>NUCLEOTIDE SEQUENCE</scope>
    <source>
        <strain evidence="1">Bd21</strain>
    </source>
</reference>
<dbReference type="AlphaFoldDB" id="A0A2K2DLW3"/>
<reference evidence="2" key="3">
    <citation type="submission" date="2018-08" db="UniProtKB">
        <authorList>
            <consortium name="EnsemblPlants"/>
        </authorList>
    </citation>
    <scope>IDENTIFICATION</scope>
    <source>
        <strain evidence="2">cv. Bd21</strain>
    </source>
</reference>
<protein>
    <submittedName>
        <fullName evidence="1 2">Uncharacterized protein</fullName>
    </submittedName>
</protein>
<dbReference type="EMBL" id="CM000880">
    <property type="protein sequence ID" value="PNT75272.1"/>
    <property type="molecule type" value="Genomic_DNA"/>
</dbReference>